<dbReference type="InterPro" id="IPR045618">
    <property type="entry name" value="DUF6444"/>
</dbReference>
<feature type="coiled-coil region" evidence="1">
    <location>
        <begin position="26"/>
        <end position="60"/>
    </location>
</feature>
<reference evidence="3" key="1">
    <citation type="journal article" date="2023" name="Int. J. Mol. Sci.">
        <title>Metagenomics Revealed a New Genus 'Candidatus Thiocaldithrix dubininis' gen. nov., sp. nov. and a New Species 'Candidatus Thiothrix putei' sp. nov. in the Family Thiotrichaceae, Some Members of Which Have Traits of Both Na+- and H+-Motive Energetics.</title>
        <authorList>
            <person name="Ravin N.V."/>
            <person name="Muntyan M.S."/>
            <person name="Smolyakov D.D."/>
            <person name="Rudenko T.S."/>
            <person name="Beletsky A.V."/>
            <person name="Mardanov A.V."/>
            <person name="Grabovich M.Y."/>
        </authorList>
    </citation>
    <scope>NUCLEOTIDE SEQUENCE</scope>
    <source>
        <strain evidence="3">GKL-02</strain>
    </source>
</reference>
<dbReference type="EMBL" id="CP124756">
    <property type="protein sequence ID" value="WGZ93697.1"/>
    <property type="molecule type" value="Genomic_DNA"/>
</dbReference>
<dbReference type="KEGG" id="tput:QJT81_18185"/>
<dbReference type="Pfam" id="PF20042">
    <property type="entry name" value="DUF6444"/>
    <property type="match status" value="1"/>
</dbReference>
<sequence>MNDLTITTDFTDIALPTDLAASQQLNRDLLTLVVALQARVKRLEAELTELKERLNDSSSNSSNPPSRSKR</sequence>
<name>A0AA95HA43_9GAMM</name>
<evidence type="ECO:0000259" key="2">
    <source>
        <dbReference type="Pfam" id="PF20042"/>
    </source>
</evidence>
<protein>
    <submittedName>
        <fullName evidence="3">DUF6444 domain-containing protein</fullName>
    </submittedName>
</protein>
<proteinExistence type="predicted"/>
<keyword evidence="1" id="KW-0175">Coiled coil</keyword>
<accession>A0AA95HA43</accession>
<feature type="domain" description="DUF6444" evidence="2">
    <location>
        <begin position="24"/>
        <end position="66"/>
    </location>
</feature>
<dbReference type="AlphaFoldDB" id="A0AA95HA43"/>
<reference evidence="3" key="2">
    <citation type="submission" date="2023-04" db="EMBL/GenBank/DDBJ databases">
        <authorList>
            <person name="Beletskiy A.V."/>
            <person name="Mardanov A.V."/>
            <person name="Ravin N.V."/>
        </authorList>
    </citation>
    <scope>NUCLEOTIDE SEQUENCE</scope>
    <source>
        <strain evidence="3">GKL-02</strain>
    </source>
</reference>
<organism evidence="3">
    <name type="scientific">Candidatus Thiothrix putei</name>
    <dbReference type="NCBI Taxonomy" id="3080811"/>
    <lineage>
        <taxon>Bacteria</taxon>
        <taxon>Pseudomonadati</taxon>
        <taxon>Pseudomonadota</taxon>
        <taxon>Gammaproteobacteria</taxon>
        <taxon>Thiotrichales</taxon>
        <taxon>Thiotrichaceae</taxon>
        <taxon>Thiothrix</taxon>
    </lineage>
</organism>
<evidence type="ECO:0000313" key="3">
    <source>
        <dbReference type="EMBL" id="WGZ93697.1"/>
    </source>
</evidence>
<evidence type="ECO:0000256" key="1">
    <source>
        <dbReference type="SAM" id="Coils"/>
    </source>
</evidence>
<dbReference type="Proteomes" id="UP001301326">
    <property type="component" value="Chromosome"/>
</dbReference>
<gene>
    <name evidence="3" type="ORF">QJT81_18185</name>
</gene>